<evidence type="ECO:0000313" key="3">
    <source>
        <dbReference type="Proteomes" id="UP000507470"/>
    </source>
</evidence>
<evidence type="ECO:0000256" key="1">
    <source>
        <dbReference type="SAM" id="MobiDB-lite"/>
    </source>
</evidence>
<reference evidence="2 3" key="1">
    <citation type="submission" date="2020-06" db="EMBL/GenBank/DDBJ databases">
        <authorList>
            <person name="Li R."/>
            <person name="Bekaert M."/>
        </authorList>
    </citation>
    <scope>NUCLEOTIDE SEQUENCE [LARGE SCALE GENOMIC DNA]</scope>
    <source>
        <strain evidence="3">wild</strain>
    </source>
</reference>
<keyword evidence="3" id="KW-1185">Reference proteome</keyword>
<dbReference type="AlphaFoldDB" id="A0A6J8EIN3"/>
<sequence>MQLYRCHPYVQWKLPLDICRCYNVMIIRPDLHYWDKYIQLEMEEVSILQNDVVDKDSSHWSYSTLSQEITMHIKAEPEENPTSNKKSEIKDSPNVEKEPKLNVDINLKQVAEIDSLAEKEMQNCSLCKEKIPKEDKFSSGTSFDMDRDIYTRVYIHVCL</sequence>
<name>A0A6J8EIN3_MYTCO</name>
<proteinExistence type="predicted"/>
<feature type="compositionally biased region" description="Basic and acidic residues" evidence="1">
    <location>
        <begin position="85"/>
        <end position="97"/>
    </location>
</feature>
<dbReference type="EMBL" id="CACVKT020009086">
    <property type="protein sequence ID" value="CAC5420258.1"/>
    <property type="molecule type" value="Genomic_DNA"/>
</dbReference>
<gene>
    <name evidence="2" type="ORF">MCOR_52495</name>
</gene>
<protein>
    <submittedName>
        <fullName evidence="2">Uncharacterized protein</fullName>
    </submittedName>
</protein>
<feature type="region of interest" description="Disordered" evidence="1">
    <location>
        <begin position="75"/>
        <end position="97"/>
    </location>
</feature>
<evidence type="ECO:0000313" key="2">
    <source>
        <dbReference type="EMBL" id="CAC5420258.1"/>
    </source>
</evidence>
<accession>A0A6J8EIN3</accession>
<dbReference type="Proteomes" id="UP000507470">
    <property type="component" value="Unassembled WGS sequence"/>
</dbReference>
<organism evidence="2 3">
    <name type="scientific">Mytilus coruscus</name>
    <name type="common">Sea mussel</name>
    <dbReference type="NCBI Taxonomy" id="42192"/>
    <lineage>
        <taxon>Eukaryota</taxon>
        <taxon>Metazoa</taxon>
        <taxon>Spiralia</taxon>
        <taxon>Lophotrochozoa</taxon>
        <taxon>Mollusca</taxon>
        <taxon>Bivalvia</taxon>
        <taxon>Autobranchia</taxon>
        <taxon>Pteriomorphia</taxon>
        <taxon>Mytilida</taxon>
        <taxon>Mytiloidea</taxon>
        <taxon>Mytilidae</taxon>
        <taxon>Mytilinae</taxon>
        <taxon>Mytilus</taxon>
    </lineage>
</organism>